<gene>
    <name evidence="2" type="ORF">SAMN02745150_01165</name>
</gene>
<dbReference type="Pfam" id="PF07352">
    <property type="entry name" value="Phage_Mu_Gam"/>
    <property type="match status" value="1"/>
</dbReference>
<organism evidence="2 3">
    <name type="scientific">Brevinema andersonii</name>
    <dbReference type="NCBI Taxonomy" id="34097"/>
    <lineage>
        <taxon>Bacteria</taxon>
        <taxon>Pseudomonadati</taxon>
        <taxon>Spirochaetota</taxon>
        <taxon>Spirochaetia</taxon>
        <taxon>Brevinematales</taxon>
        <taxon>Brevinemataceae</taxon>
        <taxon>Brevinema</taxon>
    </lineage>
</organism>
<reference evidence="3" key="1">
    <citation type="submission" date="2016-10" db="EMBL/GenBank/DDBJ databases">
        <authorList>
            <person name="Varghese N."/>
            <person name="Submissions S."/>
        </authorList>
    </citation>
    <scope>NUCLEOTIDE SEQUENCE [LARGE SCALE GENOMIC DNA]</scope>
    <source>
        <strain evidence="3">ATCC 43811</strain>
    </source>
</reference>
<dbReference type="GO" id="GO:0003690">
    <property type="term" value="F:double-stranded DNA binding"/>
    <property type="evidence" value="ECO:0007669"/>
    <property type="project" value="InterPro"/>
</dbReference>
<accession>A0A1I1ET83</accession>
<dbReference type="AlphaFoldDB" id="A0A1I1ET83"/>
<sequence>MKSIETIKNNEELKEVTNTYVHLERELEKQETLMNKELDEIKRKYDVKNAPTKAQKEALKMVIQSYADDHKEELITNDKRSYELPLATIGYRKSTEVVVPNAKMASIIEALEDMGRMECIDIRKTVKKSTLSSWSQEALEKIGLSRKEKDTFYIEVKTECLQ</sequence>
<proteinExistence type="predicted"/>
<dbReference type="GO" id="GO:0042262">
    <property type="term" value="P:DNA protection"/>
    <property type="evidence" value="ECO:0007669"/>
    <property type="project" value="InterPro"/>
</dbReference>
<feature type="coiled-coil region" evidence="1">
    <location>
        <begin position="13"/>
        <end position="44"/>
    </location>
</feature>
<protein>
    <submittedName>
        <fullName evidence="2">Mu-like prophage host-nuclease inhibitor protein Gam</fullName>
    </submittedName>
</protein>
<dbReference type="OrthoDB" id="5461114at2"/>
<evidence type="ECO:0000313" key="2">
    <source>
        <dbReference type="EMBL" id="SFB88093.1"/>
    </source>
</evidence>
<dbReference type="SUPFAM" id="SSF161266">
    <property type="entry name" value="Gam-like"/>
    <property type="match status" value="1"/>
</dbReference>
<dbReference type="RefSeq" id="WP_092319584.1">
    <property type="nucleotide sequence ID" value="NZ_FOKY01000015.1"/>
</dbReference>
<dbReference type="InterPro" id="IPR009951">
    <property type="entry name" value="Host-nuc_inhib_Gam"/>
</dbReference>
<keyword evidence="3" id="KW-1185">Reference proteome</keyword>
<dbReference type="Gene3D" id="1.20.5.170">
    <property type="match status" value="1"/>
</dbReference>
<evidence type="ECO:0000256" key="1">
    <source>
        <dbReference type="SAM" id="Coils"/>
    </source>
</evidence>
<dbReference type="STRING" id="34097.SAMN02745150_01165"/>
<dbReference type="Proteomes" id="UP000240042">
    <property type="component" value="Unassembled WGS sequence"/>
</dbReference>
<name>A0A1I1ET83_BREAD</name>
<dbReference type="EMBL" id="FOKY01000015">
    <property type="protein sequence ID" value="SFB88093.1"/>
    <property type="molecule type" value="Genomic_DNA"/>
</dbReference>
<evidence type="ECO:0000313" key="3">
    <source>
        <dbReference type="Proteomes" id="UP000240042"/>
    </source>
</evidence>
<keyword evidence="1" id="KW-0175">Coiled coil</keyword>